<sequence length="92" mass="10575">MLDVTADGVKKMAKKLQRRQQGRVGMVQIAMQGFQVGIEVDEMQHKPTCEEEESYRQNWLEFDRQDTSEPVSTSQNKRHATGRLSDRPIVSP</sequence>
<accession>A0AAJ4XNW4</accession>
<reference evidence="2" key="1">
    <citation type="submission" date="2023-10" db="EMBL/GenBank/DDBJ databases">
        <authorList>
            <person name="Guldener U."/>
        </authorList>
    </citation>
    <scope>NUCLEOTIDE SEQUENCE</scope>
    <source>
        <strain evidence="2">Mp4</strain>
    </source>
</reference>
<evidence type="ECO:0000313" key="2">
    <source>
        <dbReference type="EMBL" id="SNX86409.1"/>
    </source>
</evidence>
<dbReference type="Proteomes" id="UP001294444">
    <property type="component" value="Unassembled WGS sequence"/>
</dbReference>
<comment type="caution">
    <text evidence="2">The sequence shown here is derived from an EMBL/GenBank/DDBJ whole genome shotgun (WGS) entry which is preliminary data.</text>
</comment>
<protein>
    <submittedName>
        <fullName evidence="2">Uncharacterized protein</fullName>
    </submittedName>
</protein>
<gene>
    <name evidence="2" type="ORF">MEPE_05118</name>
</gene>
<evidence type="ECO:0000256" key="1">
    <source>
        <dbReference type="SAM" id="MobiDB-lite"/>
    </source>
</evidence>
<dbReference type="EMBL" id="OAPG01000014">
    <property type="protein sequence ID" value="SNX86409.1"/>
    <property type="molecule type" value="Genomic_DNA"/>
</dbReference>
<feature type="region of interest" description="Disordered" evidence="1">
    <location>
        <begin position="62"/>
        <end position="92"/>
    </location>
</feature>
<name>A0AAJ4XNW4_9BASI</name>
<proteinExistence type="predicted"/>
<organism evidence="2 3">
    <name type="scientific">Melanopsichium pennsylvanicum</name>
    <dbReference type="NCBI Taxonomy" id="63383"/>
    <lineage>
        <taxon>Eukaryota</taxon>
        <taxon>Fungi</taxon>
        <taxon>Dikarya</taxon>
        <taxon>Basidiomycota</taxon>
        <taxon>Ustilaginomycotina</taxon>
        <taxon>Ustilaginomycetes</taxon>
        <taxon>Ustilaginales</taxon>
        <taxon>Ustilaginaceae</taxon>
        <taxon>Melanopsichium</taxon>
    </lineage>
</organism>
<dbReference type="AlphaFoldDB" id="A0AAJ4XNW4"/>
<evidence type="ECO:0000313" key="3">
    <source>
        <dbReference type="Proteomes" id="UP001294444"/>
    </source>
</evidence>
<keyword evidence="3" id="KW-1185">Reference proteome</keyword>